<keyword evidence="1" id="KW-1185">Reference proteome</keyword>
<reference evidence="1" key="1">
    <citation type="journal article" date="2014" name="Nat. Commun.">
        <title>The tobacco genome sequence and its comparison with those of tomato and potato.</title>
        <authorList>
            <person name="Sierro N."/>
            <person name="Battey J.N."/>
            <person name="Ouadi S."/>
            <person name="Bakaher N."/>
            <person name="Bovet L."/>
            <person name="Willig A."/>
            <person name="Goepfert S."/>
            <person name="Peitsch M.C."/>
            <person name="Ivanov N.V."/>
        </authorList>
    </citation>
    <scope>NUCLEOTIDE SEQUENCE [LARGE SCALE GENOMIC DNA]</scope>
</reference>
<evidence type="ECO:0000313" key="1">
    <source>
        <dbReference type="Proteomes" id="UP000790787"/>
    </source>
</evidence>
<evidence type="ECO:0000313" key="2">
    <source>
        <dbReference type="RefSeq" id="XP_075088544.1"/>
    </source>
</evidence>
<dbReference type="Proteomes" id="UP000790787">
    <property type="component" value="Chromosome 16"/>
</dbReference>
<reference evidence="2" key="2">
    <citation type="submission" date="2025-08" db="UniProtKB">
        <authorList>
            <consortium name="RefSeq"/>
        </authorList>
    </citation>
    <scope>IDENTIFICATION</scope>
    <source>
        <tissue evidence="2">Leaf</tissue>
    </source>
</reference>
<name>A0AC58SUB4_TOBAC</name>
<proteinExistence type="predicted"/>
<organism evidence="1 2">
    <name type="scientific">Nicotiana tabacum</name>
    <name type="common">Common tobacco</name>
    <dbReference type="NCBI Taxonomy" id="4097"/>
    <lineage>
        <taxon>Eukaryota</taxon>
        <taxon>Viridiplantae</taxon>
        <taxon>Streptophyta</taxon>
        <taxon>Embryophyta</taxon>
        <taxon>Tracheophyta</taxon>
        <taxon>Spermatophyta</taxon>
        <taxon>Magnoliopsida</taxon>
        <taxon>eudicotyledons</taxon>
        <taxon>Gunneridae</taxon>
        <taxon>Pentapetalae</taxon>
        <taxon>asterids</taxon>
        <taxon>lamiids</taxon>
        <taxon>Solanales</taxon>
        <taxon>Solanaceae</taxon>
        <taxon>Nicotianoideae</taxon>
        <taxon>Nicotianeae</taxon>
        <taxon>Nicotiana</taxon>
    </lineage>
</organism>
<sequence length="155" mass="18472">MKNLKEGGGEKKLFRLAKVRERKVHDLDQVKCIKDGDGRVLLDEAHIRRRWQTYFHILFNKEGDMNIVLGELKHSKSCQDFGYCRRIKVEEIKEAMCRMSRGREIELDKILVEFWKSADRVGLEWLTELFNVIYDEKDVRGVEVEYDDPIVQKKR</sequence>
<accession>A0AC58SUB4</accession>
<gene>
    <name evidence="2" type="primary">LOC142170513</name>
</gene>
<protein>
    <submittedName>
        <fullName evidence="2">Uncharacterized protein LOC142170513</fullName>
    </submittedName>
</protein>
<dbReference type="RefSeq" id="XP_075088544.1">
    <property type="nucleotide sequence ID" value="XM_075232443.1"/>
</dbReference>